<dbReference type="InterPro" id="IPR045122">
    <property type="entry name" value="Csc1-like"/>
</dbReference>
<name>A0ABQ9X9N0_9EUKA</name>
<comment type="caution">
    <text evidence="3">The sequence shown here is derived from an EMBL/GenBank/DDBJ whole genome shotgun (WGS) entry which is preliminary data.</text>
</comment>
<evidence type="ECO:0000259" key="2">
    <source>
        <dbReference type="Pfam" id="PF14703"/>
    </source>
</evidence>
<feature type="transmembrane region" description="Helical" evidence="1">
    <location>
        <begin position="116"/>
        <end position="140"/>
    </location>
</feature>
<keyword evidence="1" id="KW-0472">Membrane</keyword>
<evidence type="ECO:0000313" key="3">
    <source>
        <dbReference type="EMBL" id="KAK2948409.1"/>
    </source>
</evidence>
<feature type="transmembrane region" description="Helical" evidence="1">
    <location>
        <begin position="427"/>
        <end position="449"/>
    </location>
</feature>
<protein>
    <recommendedName>
        <fullName evidence="2">CSC1/OSCA1-like cytosolic domain-containing protein</fullName>
    </recommendedName>
</protein>
<dbReference type="Pfam" id="PF14703">
    <property type="entry name" value="PHM7_cyt"/>
    <property type="match status" value="1"/>
</dbReference>
<dbReference type="Proteomes" id="UP001281761">
    <property type="component" value="Unassembled WGS sequence"/>
</dbReference>
<dbReference type="EMBL" id="JARBJD010000177">
    <property type="protein sequence ID" value="KAK2948409.1"/>
    <property type="molecule type" value="Genomic_DNA"/>
</dbReference>
<dbReference type="PANTHER" id="PTHR13018:SF135">
    <property type="entry name" value="CSC1_OSCA1-LIKE 7TM REGION DOMAIN-CONTAINING PROTEIN"/>
    <property type="match status" value="1"/>
</dbReference>
<feature type="transmembrane region" description="Helical" evidence="1">
    <location>
        <begin position="396"/>
        <end position="415"/>
    </location>
</feature>
<evidence type="ECO:0000313" key="4">
    <source>
        <dbReference type="Proteomes" id="UP001281761"/>
    </source>
</evidence>
<feature type="transmembrane region" description="Helical" evidence="1">
    <location>
        <begin position="519"/>
        <end position="543"/>
    </location>
</feature>
<feature type="transmembrane region" description="Helical" evidence="1">
    <location>
        <begin position="67"/>
        <end position="86"/>
    </location>
</feature>
<feature type="transmembrane region" description="Helical" evidence="1">
    <location>
        <begin position="639"/>
        <end position="656"/>
    </location>
</feature>
<proteinExistence type="predicted"/>
<feature type="domain" description="CSC1/OSCA1-like cytosolic" evidence="2">
    <location>
        <begin position="161"/>
        <end position="382"/>
    </location>
</feature>
<organism evidence="3 4">
    <name type="scientific">Blattamonas nauphoetae</name>
    <dbReference type="NCBI Taxonomy" id="2049346"/>
    <lineage>
        <taxon>Eukaryota</taxon>
        <taxon>Metamonada</taxon>
        <taxon>Preaxostyla</taxon>
        <taxon>Oxymonadida</taxon>
        <taxon>Blattamonas</taxon>
    </lineage>
</organism>
<evidence type="ECO:0000256" key="1">
    <source>
        <dbReference type="SAM" id="Phobius"/>
    </source>
</evidence>
<gene>
    <name evidence="3" type="ORF">BLNAU_16664</name>
</gene>
<keyword evidence="1" id="KW-1133">Transmembrane helix</keyword>
<keyword evidence="1" id="KW-0812">Transmembrane</keyword>
<dbReference type="PANTHER" id="PTHR13018">
    <property type="entry name" value="PROBABLE MEMBRANE PROTEIN DUF221-RELATED"/>
    <property type="match status" value="1"/>
</dbReference>
<feature type="transmembrane region" description="Helical" evidence="1">
    <location>
        <begin position="469"/>
        <end position="487"/>
    </location>
</feature>
<feature type="transmembrane region" description="Helical" evidence="1">
    <location>
        <begin position="668"/>
        <end position="687"/>
    </location>
</feature>
<sequence length="1009" mass="114756">MGKDRPSLGKQHRTVAKKAAISVKLIHKTDDPELSKKNHIPLKANILDVGAGIGTTCYFVLLKDLGILFIFLSLCSLALSAMYGYFGHRMSGKTNFLIWFTPGSFISAYWNGEYNYTHSLLALIPECVFSLILFIGLRAINKHVRSVSNKVNDNYLSCGDYGLFVENIPKDFTNAKLLSEHFNELMGGQKVHSVLLPYDTKKLCSIQKQIETLTIRYHQTLHRHDTTTAGLTKFRLHNLHPSQRILNFKEFKPDEEVDDVDGLADGESPNFMRVRKGGCFQGLLRLIGYWQDGYDIRSMLKSLITKRSKLKLNQERLRSTGCAFIMFDYAMDARDTAVKYSRSTKIGLSGSIKKQRPECKLLGEHPLRVTLGVEPDDVNFENLHVSRTNQFCRRTCVNIISFIFIAIGVVIPLVVNLYKNEDNSTFLSFMISISLTALSTAIAFILMYLTPFTKPRTQTIAVSSTILRIWLGDFLMGIGVTFIISIINSRPSCFIDTQQSTCTRYFLSYEWFREVAFDMLTTVGIDAIKVLFLQITQIVNFVFRLPYTLFAGKYPQNEVTRGYEPEIFPLEYRMAHLIKIIFICMLASPFMPIVIPLLCVYLLIIYWVDKYNLLRRFRAPLQLSFEAVQECLETVCASFHLHALAVLILYGFMWVINRKSYDREFKLFLPLLIYGAPYAIVLLWRLLRSCGKARKEGFVNKLTRVEENKEELDETMGMDFGTVENLIVNYIDMHPMFFGAAKPLMNESEEENVVEESEYQKMTGQMVVKTRINTLPPKSLLFFHYFKQDGTPHILTHNKKMACIHADQLSSIFASLLDPTSSNTNADDSNATPSPTKVAKRPELERLNAEYKRREAEGRLPTLQSARNSNRNNLLYGSYISSMLGAQFQIVDGRAFVEFPAQRGGIAAQPGEAFPQVARPVPQVPQVQQIVLRGNSFLVYPVEATVVPIQQVQPRQPIPLLPIHQPSYSAAPPSRYPQPQPQVQNVNYHFGYQSAPVQPHSNPYAVYPV</sequence>
<dbReference type="InterPro" id="IPR027815">
    <property type="entry name" value="CSC1/OSCA1-like_cyt"/>
</dbReference>
<reference evidence="3 4" key="1">
    <citation type="journal article" date="2022" name="bioRxiv">
        <title>Genomics of Preaxostyla Flagellates Illuminates Evolutionary Transitions and the Path Towards Mitochondrial Loss.</title>
        <authorList>
            <person name="Novak L.V.F."/>
            <person name="Treitli S.C."/>
            <person name="Pyrih J."/>
            <person name="Halakuc P."/>
            <person name="Pipaliya S.V."/>
            <person name="Vacek V."/>
            <person name="Brzon O."/>
            <person name="Soukal P."/>
            <person name="Eme L."/>
            <person name="Dacks J.B."/>
            <person name="Karnkowska A."/>
            <person name="Elias M."/>
            <person name="Hampl V."/>
        </authorList>
    </citation>
    <scope>NUCLEOTIDE SEQUENCE [LARGE SCALE GENOMIC DNA]</scope>
    <source>
        <strain evidence="3">NAU3</strain>
        <tissue evidence="3">Gut</tissue>
    </source>
</reference>
<feature type="transmembrane region" description="Helical" evidence="1">
    <location>
        <begin position="580"/>
        <end position="608"/>
    </location>
</feature>
<keyword evidence="4" id="KW-1185">Reference proteome</keyword>
<accession>A0ABQ9X9N0</accession>